<accession>A0A6J5M1P8</accession>
<organism evidence="1">
    <name type="scientific">uncultured Caudovirales phage</name>
    <dbReference type="NCBI Taxonomy" id="2100421"/>
    <lineage>
        <taxon>Viruses</taxon>
        <taxon>Duplodnaviria</taxon>
        <taxon>Heunggongvirae</taxon>
        <taxon>Uroviricota</taxon>
        <taxon>Caudoviricetes</taxon>
        <taxon>Peduoviridae</taxon>
        <taxon>Maltschvirus</taxon>
        <taxon>Maltschvirus maltsch</taxon>
    </lineage>
</organism>
<evidence type="ECO:0000313" key="1">
    <source>
        <dbReference type="EMBL" id="CAB4138986.1"/>
    </source>
</evidence>
<proteinExistence type="predicted"/>
<protein>
    <submittedName>
        <fullName evidence="1">Uncharacterized protein</fullName>
    </submittedName>
</protein>
<gene>
    <name evidence="1" type="ORF">UFOVP343_32</name>
</gene>
<dbReference type="EMBL" id="LR796358">
    <property type="protein sequence ID" value="CAB4138986.1"/>
    <property type="molecule type" value="Genomic_DNA"/>
</dbReference>
<reference evidence="1" key="1">
    <citation type="submission" date="2020-04" db="EMBL/GenBank/DDBJ databases">
        <authorList>
            <person name="Chiriac C."/>
            <person name="Salcher M."/>
            <person name="Ghai R."/>
            <person name="Kavagutti S V."/>
        </authorList>
    </citation>
    <scope>NUCLEOTIDE SEQUENCE</scope>
</reference>
<sequence>MADVKSNLELAVIALERIANSQPRPKRNGDYDKTDVSALQRVAKVALKTIKGENHV</sequence>
<name>A0A6J5M1P8_9CAUD</name>